<dbReference type="Gene3D" id="3.30.50.20">
    <property type="entry name" value="prophage-derive protein ybcO"/>
    <property type="match status" value="1"/>
</dbReference>
<accession>A0A6J5KIZ1</accession>
<evidence type="ECO:0000313" key="1">
    <source>
        <dbReference type="EMBL" id="CAB4121116.1"/>
    </source>
</evidence>
<protein>
    <submittedName>
        <fullName evidence="1">Uncharacterized protein</fullName>
    </submittedName>
</protein>
<dbReference type="EMBL" id="LR796142">
    <property type="protein sequence ID" value="CAB4121116.1"/>
    <property type="molecule type" value="Genomic_DNA"/>
</dbReference>
<proteinExistence type="predicted"/>
<sequence length="127" mass="14146">MRQKHEYVRDKALLKSVRQLACQHCGADDGTVVAAHTNWGGGKGRGIKADDDLIAALCYRCHFAIDQGSHLSRAERQELWNNAHRRTKEALQRISQKAITGGLTKPLPSKRLPALLLPPVKIFKEKA</sequence>
<reference evidence="1" key="1">
    <citation type="submission" date="2020-04" db="EMBL/GenBank/DDBJ databases">
        <authorList>
            <person name="Chiriac C."/>
            <person name="Salcher M."/>
            <person name="Ghai R."/>
            <person name="Kavagutti S V."/>
        </authorList>
    </citation>
    <scope>NUCLEOTIDE SEQUENCE</scope>
</reference>
<name>A0A6J5KIZ1_9CAUD</name>
<organism evidence="1">
    <name type="scientific">uncultured Caudovirales phage</name>
    <dbReference type="NCBI Taxonomy" id="2100421"/>
    <lineage>
        <taxon>Viruses</taxon>
        <taxon>Duplodnaviria</taxon>
        <taxon>Heunggongvirae</taxon>
        <taxon>Uroviricota</taxon>
        <taxon>Caudoviricetes</taxon>
        <taxon>Peduoviridae</taxon>
        <taxon>Maltschvirus</taxon>
        <taxon>Maltschvirus maltsch</taxon>
    </lineage>
</organism>
<gene>
    <name evidence="1" type="ORF">UFOVP10_32</name>
</gene>